<proteinExistence type="predicted"/>
<dbReference type="EMBL" id="HBGE01017745">
    <property type="protein sequence ID" value="CAD9107421.1"/>
    <property type="molecule type" value="Transcribed_RNA"/>
</dbReference>
<accession>A0A7S1LLS8</accession>
<name>A0A7S1LLS8_ALECA</name>
<organism evidence="1">
    <name type="scientific">Alexandrium catenella</name>
    <name type="common">Red tide dinoflagellate</name>
    <name type="synonym">Gonyaulax catenella</name>
    <dbReference type="NCBI Taxonomy" id="2925"/>
    <lineage>
        <taxon>Eukaryota</taxon>
        <taxon>Sar</taxon>
        <taxon>Alveolata</taxon>
        <taxon>Dinophyceae</taxon>
        <taxon>Gonyaulacales</taxon>
        <taxon>Pyrocystaceae</taxon>
        <taxon>Alexandrium</taxon>
    </lineage>
</organism>
<gene>
    <name evidence="1" type="ORF">ACAT0790_LOCUS10588</name>
</gene>
<evidence type="ECO:0000313" key="1">
    <source>
        <dbReference type="EMBL" id="CAD9107421.1"/>
    </source>
</evidence>
<sequence length="239" mass="26742">MQHLTREMKEEKGMLEAEAEALWNATGQNVTRKREELGRMVAEDEALAGAIQRPAAPKPEILQGLPVLQRFVHQGSELAQELAAEESGDAQRVGCQVFDTLCELQAPVPRCEFRYTSFVEVLSPLIKPSTLFKVLGDCPFCLKNRGSVWGLDRLWCALAADHRTESSTSCAVLDRSAVLHLNQRTLPKWRQDAADEMRAYNVLTYAEARASGSRFWVEKPETHDCVSPAQFAEGMKQQP</sequence>
<protein>
    <submittedName>
        <fullName evidence="1">Uncharacterized protein</fullName>
    </submittedName>
</protein>
<reference evidence="1" key="1">
    <citation type="submission" date="2021-01" db="EMBL/GenBank/DDBJ databases">
        <authorList>
            <person name="Corre E."/>
            <person name="Pelletier E."/>
            <person name="Niang G."/>
            <person name="Scheremetjew M."/>
            <person name="Finn R."/>
            <person name="Kale V."/>
            <person name="Holt S."/>
            <person name="Cochrane G."/>
            <person name="Meng A."/>
            <person name="Brown T."/>
            <person name="Cohen L."/>
        </authorList>
    </citation>
    <scope>NUCLEOTIDE SEQUENCE</scope>
    <source>
        <strain evidence="1">OF101</strain>
    </source>
</reference>
<dbReference type="AlphaFoldDB" id="A0A7S1LLS8"/>